<evidence type="ECO:0000256" key="6">
    <source>
        <dbReference type="ARBA" id="ARBA00022694"/>
    </source>
</evidence>
<evidence type="ECO:0000313" key="13">
    <source>
        <dbReference type="EMBL" id="TPG15611.1"/>
    </source>
</evidence>
<comment type="similarity">
    <text evidence="3 11">Belongs to the MnmG family.</text>
</comment>
<dbReference type="InterPro" id="IPR026904">
    <property type="entry name" value="MnmG_C"/>
</dbReference>
<dbReference type="InterPro" id="IPR002218">
    <property type="entry name" value="MnmG-rel"/>
</dbReference>
<organism evidence="13 14">
    <name type="scientific">Sphingomonas oligophenolica</name>
    <dbReference type="NCBI Taxonomy" id="301154"/>
    <lineage>
        <taxon>Bacteria</taxon>
        <taxon>Pseudomonadati</taxon>
        <taxon>Pseudomonadota</taxon>
        <taxon>Alphaproteobacteria</taxon>
        <taxon>Sphingomonadales</taxon>
        <taxon>Sphingomonadaceae</taxon>
        <taxon>Sphingomonas</taxon>
    </lineage>
</organism>
<evidence type="ECO:0000256" key="5">
    <source>
        <dbReference type="ARBA" id="ARBA00022630"/>
    </source>
</evidence>
<accession>A0A502CV49</accession>
<keyword evidence="11" id="KW-0963">Cytoplasm</keyword>
<proteinExistence type="inferred from homology"/>
<dbReference type="NCBIfam" id="TIGR00136">
    <property type="entry name" value="mnmG_gidA"/>
    <property type="match status" value="1"/>
</dbReference>
<evidence type="ECO:0000256" key="11">
    <source>
        <dbReference type="HAMAP-Rule" id="MF_00129"/>
    </source>
</evidence>
<protein>
    <recommendedName>
        <fullName evidence="4 11">tRNA uridine 5-carboxymethylaminomethyl modification enzyme MnmG</fullName>
    </recommendedName>
    <alternativeName>
        <fullName evidence="10 11">Glucose-inhibited division protein A</fullName>
    </alternativeName>
</protein>
<dbReference type="PROSITE" id="PS01281">
    <property type="entry name" value="GIDA_2"/>
    <property type="match status" value="1"/>
</dbReference>
<dbReference type="PANTHER" id="PTHR11806">
    <property type="entry name" value="GLUCOSE INHIBITED DIVISION PROTEIN A"/>
    <property type="match status" value="1"/>
</dbReference>
<keyword evidence="6 11" id="KW-0819">tRNA processing</keyword>
<dbReference type="InterPro" id="IPR020595">
    <property type="entry name" value="MnmG-rel_CS"/>
</dbReference>
<dbReference type="InterPro" id="IPR047001">
    <property type="entry name" value="MnmG_C_subdom"/>
</dbReference>
<dbReference type="GO" id="GO:0002098">
    <property type="term" value="P:tRNA wobble uridine modification"/>
    <property type="evidence" value="ECO:0007669"/>
    <property type="project" value="InterPro"/>
</dbReference>
<dbReference type="PRINTS" id="PR00411">
    <property type="entry name" value="PNDRDTASEI"/>
</dbReference>
<evidence type="ECO:0000256" key="4">
    <source>
        <dbReference type="ARBA" id="ARBA00020461"/>
    </source>
</evidence>
<dbReference type="PROSITE" id="PS01280">
    <property type="entry name" value="GIDA_1"/>
    <property type="match status" value="1"/>
</dbReference>
<comment type="subcellular location">
    <subcellularLocation>
        <location evidence="11">Cytoplasm</location>
    </subcellularLocation>
</comment>
<dbReference type="InterPro" id="IPR044920">
    <property type="entry name" value="MnmG_C_subdom_sf"/>
</dbReference>
<dbReference type="RefSeq" id="WP_140866917.1">
    <property type="nucleotide sequence ID" value="NZ_RCZK01000001.1"/>
</dbReference>
<evidence type="ECO:0000256" key="8">
    <source>
        <dbReference type="ARBA" id="ARBA00023027"/>
    </source>
</evidence>
<keyword evidence="7 11" id="KW-0274">FAD</keyword>
<dbReference type="InterPro" id="IPR036188">
    <property type="entry name" value="FAD/NAD-bd_sf"/>
</dbReference>
<keyword evidence="14" id="KW-1185">Reference proteome</keyword>
<comment type="caution">
    <text evidence="11">Lacks conserved residue(s) required for the propagation of feature annotation.</text>
</comment>
<dbReference type="GO" id="GO:0050660">
    <property type="term" value="F:flavin adenine dinucleotide binding"/>
    <property type="evidence" value="ECO:0007669"/>
    <property type="project" value="UniProtKB-UniRule"/>
</dbReference>
<evidence type="ECO:0000256" key="3">
    <source>
        <dbReference type="ARBA" id="ARBA00007653"/>
    </source>
</evidence>
<dbReference type="GO" id="GO:0005829">
    <property type="term" value="C:cytosol"/>
    <property type="evidence" value="ECO:0007669"/>
    <property type="project" value="TreeGrafter"/>
</dbReference>
<comment type="function">
    <text evidence="2 11">NAD-binding protein involved in the addition of a carboxymethylaminomethyl (cmnm) group at the wobble position (U34) of certain tRNAs, forming tRNA-cmnm(5)s(2)U34.</text>
</comment>
<dbReference type="AlphaFoldDB" id="A0A502CV49"/>
<evidence type="ECO:0000256" key="9">
    <source>
        <dbReference type="ARBA" id="ARBA00025948"/>
    </source>
</evidence>
<feature type="binding site" evidence="11">
    <location>
        <begin position="8"/>
        <end position="13"/>
    </location>
    <ligand>
        <name>FAD</name>
        <dbReference type="ChEBI" id="CHEBI:57692"/>
    </ligand>
</feature>
<evidence type="ECO:0000256" key="7">
    <source>
        <dbReference type="ARBA" id="ARBA00022827"/>
    </source>
</evidence>
<dbReference type="SMART" id="SM01228">
    <property type="entry name" value="GIDA_assoc_3"/>
    <property type="match status" value="1"/>
</dbReference>
<keyword evidence="8 11" id="KW-0520">NAD</keyword>
<dbReference type="GO" id="GO:0030488">
    <property type="term" value="P:tRNA methylation"/>
    <property type="evidence" value="ECO:0007669"/>
    <property type="project" value="TreeGrafter"/>
</dbReference>
<evidence type="ECO:0000256" key="2">
    <source>
        <dbReference type="ARBA" id="ARBA00003717"/>
    </source>
</evidence>
<dbReference type="EMBL" id="RCZK01000001">
    <property type="protein sequence ID" value="TPG15611.1"/>
    <property type="molecule type" value="Genomic_DNA"/>
</dbReference>
<keyword evidence="5 11" id="KW-0285">Flavoprotein</keyword>
<dbReference type="Gene3D" id="1.10.150.570">
    <property type="entry name" value="GidA associated domain, C-terminal subdomain"/>
    <property type="match status" value="1"/>
</dbReference>
<gene>
    <name evidence="11 13" type="primary">mnmG</name>
    <name evidence="11" type="synonym">gidA</name>
    <name evidence="13" type="ORF">EAH84_02130</name>
</gene>
<dbReference type="HAMAP" id="MF_00129">
    <property type="entry name" value="MnmG_GidA"/>
    <property type="match status" value="1"/>
</dbReference>
<comment type="cofactor">
    <cofactor evidence="1 11">
        <name>FAD</name>
        <dbReference type="ChEBI" id="CHEBI:57692"/>
    </cofactor>
</comment>
<evidence type="ECO:0000256" key="10">
    <source>
        <dbReference type="ARBA" id="ARBA00031800"/>
    </source>
</evidence>
<dbReference type="InterPro" id="IPR049312">
    <property type="entry name" value="GIDA_C_N"/>
</dbReference>
<reference evidence="13 14" key="1">
    <citation type="journal article" date="2019" name="Environ. Microbiol.">
        <title>Species interactions and distinct microbial communities in high Arctic permafrost affected cryosols are associated with the CH4 and CO2 gas fluxes.</title>
        <authorList>
            <person name="Altshuler I."/>
            <person name="Hamel J."/>
            <person name="Turney S."/>
            <person name="Magnuson E."/>
            <person name="Levesque R."/>
            <person name="Greer C."/>
            <person name="Whyte L.G."/>
        </authorList>
    </citation>
    <scope>NUCLEOTIDE SEQUENCE [LARGE SCALE GENOMIC DNA]</scope>
    <source>
        <strain evidence="13 14">S5.1</strain>
    </source>
</reference>
<dbReference type="PANTHER" id="PTHR11806:SF0">
    <property type="entry name" value="PROTEIN MTO1 HOMOLOG, MITOCHONDRIAL"/>
    <property type="match status" value="1"/>
</dbReference>
<feature type="domain" description="tRNA uridine 5-carboxymethylaminomethyl modification enzyme C-terminal subdomain" evidence="12">
    <location>
        <begin position="531"/>
        <end position="602"/>
    </location>
</feature>
<evidence type="ECO:0000313" key="14">
    <source>
        <dbReference type="Proteomes" id="UP000318413"/>
    </source>
</evidence>
<evidence type="ECO:0000256" key="1">
    <source>
        <dbReference type="ARBA" id="ARBA00001974"/>
    </source>
</evidence>
<dbReference type="InterPro" id="IPR004416">
    <property type="entry name" value="MnmG"/>
</dbReference>
<dbReference type="Proteomes" id="UP000318413">
    <property type="component" value="Unassembled WGS sequence"/>
</dbReference>
<comment type="subunit">
    <text evidence="9 11">Homodimer. Heterotetramer of two MnmE and two MnmG subunits.</text>
</comment>
<dbReference type="Pfam" id="PF13932">
    <property type="entry name" value="SAM_GIDA_C"/>
    <property type="match status" value="1"/>
</dbReference>
<name>A0A502CV49_9SPHN</name>
<dbReference type="InterPro" id="IPR040131">
    <property type="entry name" value="MnmG_N"/>
</dbReference>
<dbReference type="Pfam" id="PF21680">
    <property type="entry name" value="GIDA_C_1st"/>
    <property type="match status" value="1"/>
</dbReference>
<sequence length="609" mass="65019">MFDVIVIGGGHAGTEAAAAAARRGASTALVTFDRATIGAMSCNPAIGGLGKGHIVREIDAFDGVMACAADRAAIHYRMLNRSKGAAVHGPRVQADRRRYAAAVQQMLAATDCLTIVEGDVETLVIADGRVGGVALADGSVVRGRAVVLATGTFLGSTLFRGDERSEGGRIGERPAKPLAAQLRALGLPIGRLKTGTPPRLDGRTIDWARLTEQPSDRDDWTMSPLETRHLPQISCAIARTTDATHDAIRAGLDRSPLFSGAIDAIGPRYCPSIEDKISRFGDRDGHQVFLEPEGLDDALVYPNGLSTSLPTDVQEAMVRSIAGLERATIVVPGYAVEYDYLDPRSLDARLGLTALAGVFCAGQINGTTGYEEAAGQGLIAGLNAAAHALDLAPVILDRATSYIGVMIDDLTLQGVTEPYRMLTARAEFRLSLRADNAETRLAPIAQEIGCVGEERLGHQRLRREQLDTLTAALELTTTASALAAKGVAVAQDGARRSAHDWLRLPQVAMMTLIDIDGRWPDAIVAEVTEDARYAPYLARQADEIARMRRDEAIALPDTLRFEDIAGLSNEMLDRLERSRPASLAAAARIRGITPAALSAIYLHLYRKAA</sequence>
<comment type="caution">
    <text evidence="13">The sequence shown here is derived from an EMBL/GenBank/DDBJ whole genome shotgun (WGS) entry which is preliminary data.</text>
</comment>
<dbReference type="OrthoDB" id="9815560at2"/>
<dbReference type="SUPFAM" id="SSF51905">
    <property type="entry name" value="FAD/NAD(P)-binding domain"/>
    <property type="match status" value="1"/>
</dbReference>
<feature type="binding site" evidence="11">
    <location>
        <begin position="266"/>
        <end position="280"/>
    </location>
    <ligand>
        <name>NAD(+)</name>
        <dbReference type="ChEBI" id="CHEBI:57540"/>
    </ligand>
</feature>
<dbReference type="Gene3D" id="3.50.50.60">
    <property type="entry name" value="FAD/NAD(P)-binding domain"/>
    <property type="match status" value="2"/>
</dbReference>
<evidence type="ECO:0000259" key="12">
    <source>
        <dbReference type="SMART" id="SM01228"/>
    </source>
</evidence>
<dbReference type="FunFam" id="3.50.50.60:FF:000002">
    <property type="entry name" value="tRNA uridine 5-carboxymethylaminomethyl modification enzyme MnmG"/>
    <property type="match status" value="1"/>
</dbReference>
<dbReference type="Pfam" id="PF01134">
    <property type="entry name" value="GIDA"/>
    <property type="match status" value="1"/>
</dbReference>